<comment type="caution">
    <text evidence="8">The sequence shown here is derived from an EMBL/GenBank/DDBJ whole genome shotgun (WGS) entry which is preliminary data.</text>
</comment>
<evidence type="ECO:0000256" key="2">
    <source>
        <dbReference type="ARBA" id="ARBA00022723"/>
    </source>
</evidence>
<dbReference type="PANTHER" id="PTHR44379">
    <property type="entry name" value="OXIDOREDUCTASE WITH IRON-SULFUR SUBUNIT"/>
    <property type="match status" value="1"/>
</dbReference>
<dbReference type="InterPro" id="IPR002888">
    <property type="entry name" value="2Fe-2S-bd"/>
</dbReference>
<feature type="domain" description="2Fe-2S ferredoxin-type" evidence="7">
    <location>
        <begin position="1"/>
        <end position="76"/>
    </location>
</feature>
<evidence type="ECO:0000313" key="9">
    <source>
        <dbReference type="Proteomes" id="UP000256899"/>
    </source>
</evidence>
<dbReference type="InterPro" id="IPR001041">
    <property type="entry name" value="2Fe-2S_ferredoxin-type"/>
</dbReference>
<evidence type="ECO:0000256" key="6">
    <source>
        <dbReference type="ARBA" id="ARBA00023075"/>
    </source>
</evidence>
<keyword evidence="6" id="KW-0830">Ubiquinone</keyword>
<dbReference type="InterPro" id="IPR036010">
    <property type="entry name" value="2Fe-2S_ferredoxin-like_sf"/>
</dbReference>
<dbReference type="PANTHER" id="PTHR44379:SF2">
    <property type="entry name" value="BLR6218 PROTEIN"/>
    <property type="match status" value="1"/>
</dbReference>
<dbReference type="SUPFAM" id="SSF47741">
    <property type="entry name" value="CO dehydrogenase ISP C-domain like"/>
    <property type="match status" value="1"/>
</dbReference>
<evidence type="ECO:0000256" key="4">
    <source>
        <dbReference type="ARBA" id="ARBA00023004"/>
    </source>
</evidence>
<dbReference type="InterPro" id="IPR006058">
    <property type="entry name" value="2Fe2S_fd_BS"/>
</dbReference>
<gene>
    <name evidence="8" type="ORF">DXX94_06275</name>
</gene>
<dbReference type="SUPFAM" id="SSF54292">
    <property type="entry name" value="2Fe-2S ferredoxin-like"/>
    <property type="match status" value="1"/>
</dbReference>
<dbReference type="Pfam" id="PF01799">
    <property type="entry name" value="Fer2_2"/>
    <property type="match status" value="1"/>
</dbReference>
<evidence type="ECO:0000259" key="7">
    <source>
        <dbReference type="PROSITE" id="PS51085"/>
    </source>
</evidence>
<keyword evidence="2" id="KW-0479">Metal-binding</keyword>
<evidence type="ECO:0000256" key="5">
    <source>
        <dbReference type="ARBA" id="ARBA00023014"/>
    </source>
</evidence>
<evidence type="ECO:0000256" key="3">
    <source>
        <dbReference type="ARBA" id="ARBA00023002"/>
    </source>
</evidence>
<dbReference type="PROSITE" id="PS51085">
    <property type="entry name" value="2FE2S_FER_2"/>
    <property type="match status" value="1"/>
</dbReference>
<dbReference type="Pfam" id="PF00111">
    <property type="entry name" value="Fer2"/>
    <property type="match status" value="1"/>
</dbReference>
<name>A0A3E0U175_9GAMM</name>
<accession>A0A3E0U175</accession>
<keyword evidence="9" id="KW-1185">Reference proteome</keyword>
<dbReference type="GO" id="GO:0016491">
    <property type="term" value="F:oxidoreductase activity"/>
    <property type="evidence" value="ECO:0007669"/>
    <property type="project" value="UniProtKB-KW"/>
</dbReference>
<dbReference type="GO" id="GO:0046872">
    <property type="term" value="F:metal ion binding"/>
    <property type="evidence" value="ECO:0007669"/>
    <property type="project" value="UniProtKB-KW"/>
</dbReference>
<dbReference type="InterPro" id="IPR036884">
    <property type="entry name" value="2Fe-2S-bd_dom_sf"/>
</dbReference>
<dbReference type="EMBL" id="QUOT01000001">
    <property type="protein sequence ID" value="REL30347.1"/>
    <property type="molecule type" value="Genomic_DNA"/>
</dbReference>
<dbReference type="Proteomes" id="UP000256899">
    <property type="component" value="Unassembled WGS sequence"/>
</dbReference>
<dbReference type="Gene3D" id="3.10.20.30">
    <property type="match status" value="1"/>
</dbReference>
<dbReference type="InterPro" id="IPR051452">
    <property type="entry name" value="Diverse_Oxidoreductases"/>
</dbReference>
<keyword evidence="1" id="KW-0001">2Fe-2S</keyword>
<dbReference type="RefSeq" id="WP_116014604.1">
    <property type="nucleotide sequence ID" value="NZ_QUOT01000001.1"/>
</dbReference>
<evidence type="ECO:0000256" key="1">
    <source>
        <dbReference type="ARBA" id="ARBA00022714"/>
    </source>
</evidence>
<keyword evidence="4" id="KW-0408">Iron</keyword>
<dbReference type="PROSITE" id="PS00197">
    <property type="entry name" value="2FE2S_FER_1"/>
    <property type="match status" value="1"/>
</dbReference>
<keyword evidence="5" id="KW-0411">Iron-sulfur</keyword>
<organism evidence="8 9">
    <name type="scientific">Thalassotalea euphylliae</name>
    <dbReference type="NCBI Taxonomy" id="1655234"/>
    <lineage>
        <taxon>Bacteria</taxon>
        <taxon>Pseudomonadati</taxon>
        <taxon>Pseudomonadota</taxon>
        <taxon>Gammaproteobacteria</taxon>
        <taxon>Alteromonadales</taxon>
        <taxon>Colwelliaceae</taxon>
        <taxon>Thalassotalea</taxon>
    </lineage>
</organism>
<dbReference type="CDD" id="cd00207">
    <property type="entry name" value="fer2"/>
    <property type="match status" value="1"/>
</dbReference>
<keyword evidence="3" id="KW-0560">Oxidoreductase</keyword>
<dbReference type="GO" id="GO:0051537">
    <property type="term" value="F:2 iron, 2 sulfur cluster binding"/>
    <property type="evidence" value="ECO:0007669"/>
    <property type="project" value="UniProtKB-KW"/>
</dbReference>
<dbReference type="AlphaFoldDB" id="A0A3E0U175"/>
<dbReference type="InterPro" id="IPR012675">
    <property type="entry name" value="Beta-grasp_dom_sf"/>
</dbReference>
<dbReference type="Gene3D" id="1.10.150.120">
    <property type="entry name" value="[2Fe-2S]-binding domain"/>
    <property type="match status" value="1"/>
</dbReference>
<proteinExistence type="predicted"/>
<sequence length="176" mass="18529">MITLNVNGRAHQYSDDENMPLLWALRDILNYTGTKYGCGKGLCGACTVHLNGQPVRSCATPVSAVNGQKITTIEGLSSDGDHPVQQAWQTLNVPQCGYCQSGQMMSAAALLATNPNPNDAQIEQAMSGNICRCGTYERIKKAIHLAADLSTSTANVDDLAVDVGSTGKLSTGKQGA</sequence>
<protein>
    <submittedName>
        <fullName evidence="8">(2Fe-2S)-binding protein</fullName>
    </submittedName>
</protein>
<dbReference type="FunFam" id="3.10.20.30:FF:000020">
    <property type="entry name" value="Xanthine dehydrogenase iron-sulfur subunit"/>
    <property type="match status" value="1"/>
</dbReference>
<reference evidence="9" key="1">
    <citation type="submission" date="2018-08" db="EMBL/GenBank/DDBJ databases">
        <title>Thalassotalea euphylliae genome.</title>
        <authorList>
            <person name="Summers S."/>
            <person name="Rice S.A."/>
            <person name="Freckelton M.L."/>
            <person name="Nedved B.T."/>
            <person name="Hadfield M.G."/>
        </authorList>
    </citation>
    <scope>NUCLEOTIDE SEQUENCE [LARGE SCALE GENOMIC DNA]</scope>
    <source>
        <strain evidence="9">H3</strain>
    </source>
</reference>
<evidence type="ECO:0000313" key="8">
    <source>
        <dbReference type="EMBL" id="REL30347.1"/>
    </source>
</evidence>